<dbReference type="Proteomes" id="UP000308768">
    <property type="component" value="Unassembled WGS sequence"/>
</dbReference>
<organism evidence="2 4">
    <name type="scientific">Cryomyces minteri</name>
    <dbReference type="NCBI Taxonomy" id="331657"/>
    <lineage>
        <taxon>Eukaryota</taxon>
        <taxon>Fungi</taxon>
        <taxon>Dikarya</taxon>
        <taxon>Ascomycota</taxon>
        <taxon>Pezizomycotina</taxon>
        <taxon>Dothideomycetes</taxon>
        <taxon>Dothideomycetes incertae sedis</taxon>
        <taxon>Cryomyces</taxon>
    </lineage>
</organism>
<accession>A0A4V5N7N3</accession>
<evidence type="ECO:0000313" key="3">
    <source>
        <dbReference type="EMBL" id="TKA42521.1"/>
    </source>
</evidence>
<dbReference type="OrthoDB" id="6278596at2759"/>
<dbReference type="AlphaFoldDB" id="A0A4V5N7N3"/>
<dbReference type="STRING" id="331657.A0A4V5N7N3"/>
<evidence type="ECO:0000256" key="1">
    <source>
        <dbReference type="SAM" id="MobiDB-lite"/>
    </source>
</evidence>
<sequence length="338" mass="37471">MEAYPSSYVQHNLPLVLLSGLGSTPDSGPSFPDRSEPSTNSHLPPVTGERAEQLLQDFRNADGSDWPWNDRPHKSKAGLIGYKLRAVGRQFTLPPRKASPPPRSPVTTPPSSPSAESAPPWILHSPLSPLSPDSPTFPDGVMTPLWVEKHQERVPSVLISFFDLETDPNRSSLLDNQLKTEINGIKAMITGSGYRTRHVVVFLGDKSVLQAPEIDERLAIVRRATGLDPKTSMFFIPPNTSRVELASFATSILSTLQPLCIEYYRDLTKHARRKKGRGYIPPPTAPPTRGTSQTLSSQGWDVRYEYKLGIFAEFRQEMDVAGRHYSFALAEFGRKLGS</sequence>
<evidence type="ECO:0000313" key="2">
    <source>
        <dbReference type="EMBL" id="TKA39649.1"/>
    </source>
</evidence>
<protein>
    <submittedName>
        <fullName evidence="2">Uncharacterized protein</fullName>
    </submittedName>
</protein>
<dbReference type="EMBL" id="NAJN01003420">
    <property type="protein sequence ID" value="TKA39649.1"/>
    <property type="molecule type" value="Genomic_DNA"/>
</dbReference>
<feature type="region of interest" description="Disordered" evidence="1">
    <location>
        <begin position="19"/>
        <end position="52"/>
    </location>
</feature>
<dbReference type="PANTHER" id="PTHR14374">
    <property type="entry name" value="FOIE GRAS"/>
    <property type="match status" value="1"/>
</dbReference>
<feature type="region of interest" description="Disordered" evidence="1">
    <location>
        <begin position="274"/>
        <end position="295"/>
    </location>
</feature>
<feature type="compositionally biased region" description="Pro residues" evidence="1">
    <location>
        <begin position="97"/>
        <end position="112"/>
    </location>
</feature>
<feature type="compositionally biased region" description="Low complexity" evidence="1">
    <location>
        <begin position="113"/>
        <end position="135"/>
    </location>
</feature>
<gene>
    <name evidence="3" type="ORF">B0A49_12114</name>
    <name evidence="2" type="ORF">B0A49_13524</name>
</gene>
<comment type="caution">
    <text evidence="2">The sequence shown here is derived from an EMBL/GenBank/DDBJ whole genome shotgun (WGS) entry which is preliminary data.</text>
</comment>
<name>A0A4V5N7N3_9PEZI</name>
<keyword evidence="4" id="KW-1185">Reference proteome</keyword>
<proteinExistence type="predicted"/>
<evidence type="ECO:0000313" key="4">
    <source>
        <dbReference type="Proteomes" id="UP000308768"/>
    </source>
</evidence>
<dbReference type="EMBL" id="NAJN01003196">
    <property type="protein sequence ID" value="TKA42521.1"/>
    <property type="molecule type" value="Genomic_DNA"/>
</dbReference>
<dbReference type="PANTHER" id="PTHR14374:SF0">
    <property type="entry name" value="TRAFFICKING PROTEIN PARTICLE COMPLEX SUBUNIT 11"/>
    <property type="match status" value="1"/>
</dbReference>
<feature type="region of interest" description="Disordered" evidence="1">
    <location>
        <begin position="92"/>
        <end position="135"/>
    </location>
</feature>
<reference evidence="2 4" key="1">
    <citation type="submission" date="2017-03" db="EMBL/GenBank/DDBJ databases">
        <title>Genomes of endolithic fungi from Antarctica.</title>
        <authorList>
            <person name="Coleine C."/>
            <person name="Masonjones S."/>
            <person name="Stajich J.E."/>
        </authorList>
    </citation>
    <scope>NUCLEOTIDE SEQUENCE [LARGE SCALE GENOMIC DNA]</scope>
    <source>
        <strain evidence="2 4">CCFEE 5187</strain>
    </source>
</reference>